<reference evidence="1 2" key="1">
    <citation type="submission" date="2024-01" db="EMBL/GenBank/DDBJ databases">
        <title>Genome assemblies of Stephania.</title>
        <authorList>
            <person name="Yang L."/>
        </authorList>
    </citation>
    <scope>NUCLEOTIDE SEQUENCE [LARGE SCALE GENOMIC DNA]</scope>
    <source>
        <strain evidence="1">JXDWG</strain>
        <tissue evidence="1">Leaf</tissue>
    </source>
</reference>
<sequence>MASTGGGGGGGAAIAAAAAEELRAMANGGHHKTALITGVGRGLGRALTIEMAGRGHTVFGFSRDFYDLESVGLILCSDPDHRHVLFHLDVRDDEAVYLFAHNAIGSRHHRTIELQIID</sequence>
<dbReference type="PANTHER" id="PTHR45267:SF2">
    <property type="entry name" value="NADPH-DEPENDENT PTERIN ALDEHYDE REDUCTASE"/>
    <property type="match status" value="1"/>
</dbReference>
<dbReference type="Proteomes" id="UP001419268">
    <property type="component" value="Unassembled WGS sequence"/>
</dbReference>
<name>A0AAP0PL52_9MAGN</name>
<dbReference type="GO" id="GO:0005829">
    <property type="term" value="C:cytosol"/>
    <property type="evidence" value="ECO:0007669"/>
    <property type="project" value="TreeGrafter"/>
</dbReference>
<dbReference type="InterPro" id="IPR053241">
    <property type="entry name" value="NADPH_pterin_aldehyde_rdct"/>
</dbReference>
<evidence type="ECO:0000313" key="2">
    <source>
        <dbReference type="Proteomes" id="UP001419268"/>
    </source>
</evidence>
<comment type="caution">
    <text evidence="1">The sequence shown here is derived from an EMBL/GenBank/DDBJ whole genome shotgun (WGS) entry which is preliminary data.</text>
</comment>
<dbReference type="InterPro" id="IPR036291">
    <property type="entry name" value="NAD(P)-bd_dom_sf"/>
</dbReference>
<dbReference type="GO" id="GO:0016616">
    <property type="term" value="F:oxidoreductase activity, acting on the CH-OH group of donors, NAD or NADP as acceptor"/>
    <property type="evidence" value="ECO:0007669"/>
    <property type="project" value="TreeGrafter"/>
</dbReference>
<keyword evidence="2" id="KW-1185">Reference proteome</keyword>
<dbReference type="PANTHER" id="PTHR45267">
    <property type="match status" value="1"/>
</dbReference>
<dbReference type="EMBL" id="JBBNAG010000003">
    <property type="protein sequence ID" value="KAK9148012.1"/>
    <property type="molecule type" value="Genomic_DNA"/>
</dbReference>
<accession>A0AAP0PL52</accession>
<gene>
    <name evidence="1" type="ORF">Scep_006769</name>
</gene>
<proteinExistence type="predicted"/>
<evidence type="ECO:0000313" key="1">
    <source>
        <dbReference type="EMBL" id="KAK9148012.1"/>
    </source>
</evidence>
<dbReference type="AlphaFoldDB" id="A0AAP0PL52"/>
<dbReference type="SUPFAM" id="SSF51735">
    <property type="entry name" value="NAD(P)-binding Rossmann-fold domains"/>
    <property type="match status" value="1"/>
</dbReference>
<dbReference type="Gene3D" id="3.40.50.720">
    <property type="entry name" value="NAD(P)-binding Rossmann-like Domain"/>
    <property type="match status" value="1"/>
</dbReference>
<organism evidence="1 2">
    <name type="scientific">Stephania cephalantha</name>
    <dbReference type="NCBI Taxonomy" id="152367"/>
    <lineage>
        <taxon>Eukaryota</taxon>
        <taxon>Viridiplantae</taxon>
        <taxon>Streptophyta</taxon>
        <taxon>Embryophyta</taxon>
        <taxon>Tracheophyta</taxon>
        <taxon>Spermatophyta</taxon>
        <taxon>Magnoliopsida</taxon>
        <taxon>Ranunculales</taxon>
        <taxon>Menispermaceae</taxon>
        <taxon>Menispermoideae</taxon>
        <taxon>Cissampelideae</taxon>
        <taxon>Stephania</taxon>
    </lineage>
</organism>
<protein>
    <submittedName>
        <fullName evidence="1">Uncharacterized protein</fullName>
    </submittedName>
</protein>